<proteinExistence type="predicted"/>
<reference evidence="2 3" key="1">
    <citation type="journal article" date="2008" name="Nature">
        <title>The genome of the choanoflagellate Monosiga brevicollis and the origin of metazoans.</title>
        <authorList>
            <consortium name="JGI Sequencing"/>
            <person name="King N."/>
            <person name="Westbrook M.J."/>
            <person name="Young S.L."/>
            <person name="Kuo A."/>
            <person name="Abedin M."/>
            <person name="Chapman J."/>
            <person name="Fairclough S."/>
            <person name="Hellsten U."/>
            <person name="Isogai Y."/>
            <person name="Letunic I."/>
            <person name="Marr M."/>
            <person name="Pincus D."/>
            <person name="Putnam N."/>
            <person name="Rokas A."/>
            <person name="Wright K.J."/>
            <person name="Zuzow R."/>
            <person name="Dirks W."/>
            <person name="Good M."/>
            <person name="Goodstein D."/>
            <person name="Lemons D."/>
            <person name="Li W."/>
            <person name="Lyons J.B."/>
            <person name="Morris A."/>
            <person name="Nichols S."/>
            <person name="Richter D.J."/>
            <person name="Salamov A."/>
            <person name="Bork P."/>
            <person name="Lim W.A."/>
            <person name="Manning G."/>
            <person name="Miller W.T."/>
            <person name="McGinnis W."/>
            <person name="Shapiro H."/>
            <person name="Tjian R."/>
            <person name="Grigoriev I.V."/>
            <person name="Rokhsar D."/>
        </authorList>
    </citation>
    <scope>NUCLEOTIDE SEQUENCE [LARGE SCALE GENOMIC DNA]</scope>
    <source>
        <strain evidence="3">MX1 / ATCC 50154</strain>
    </source>
</reference>
<dbReference type="InParanoid" id="A9VE48"/>
<evidence type="ECO:0000256" key="1">
    <source>
        <dbReference type="SAM" id="SignalP"/>
    </source>
</evidence>
<evidence type="ECO:0000313" key="3">
    <source>
        <dbReference type="Proteomes" id="UP000001357"/>
    </source>
</evidence>
<sequence length="217" mass="23606">MWPLGNLLILAALVALAIASGVTRPPAQNPPSLVVGSEVDKKHLLRKIAKMQTDFTGCFRVQASNTGLAFKTDFEGISFQPLNDTRGGYRAFECDDQGSKTCFTAFDCNDFEGRLRCLKIKPCQCLMGDYFTQASGGNGFKIMQETASQLTTAELNKGKRGLPGMFQVETCLLNNTFNLLPCNPLESRDRCEAFVPCDVDAGETGCQELMPSALLGL</sequence>
<dbReference type="RefSeq" id="XP_001750988.1">
    <property type="nucleotide sequence ID" value="XM_001750936.1"/>
</dbReference>
<dbReference type="AlphaFoldDB" id="A9VE48"/>
<dbReference type="KEGG" id="mbr:MONBRDRAFT_30484"/>
<name>A9VE48_MONBE</name>
<dbReference type="GeneID" id="5896246"/>
<keyword evidence="1" id="KW-0732">Signal</keyword>
<feature type="signal peptide" evidence="1">
    <location>
        <begin position="1"/>
        <end position="19"/>
    </location>
</feature>
<feature type="chain" id="PRO_5002743039" evidence="1">
    <location>
        <begin position="20"/>
        <end position="217"/>
    </location>
</feature>
<protein>
    <submittedName>
        <fullName evidence="2">Uncharacterized protein</fullName>
    </submittedName>
</protein>
<accession>A9VE48</accession>
<dbReference type="EMBL" id="CH991594">
    <property type="protein sequence ID" value="EDQ84200.1"/>
    <property type="molecule type" value="Genomic_DNA"/>
</dbReference>
<organism evidence="2 3">
    <name type="scientific">Monosiga brevicollis</name>
    <name type="common">Choanoflagellate</name>
    <dbReference type="NCBI Taxonomy" id="81824"/>
    <lineage>
        <taxon>Eukaryota</taxon>
        <taxon>Choanoflagellata</taxon>
        <taxon>Craspedida</taxon>
        <taxon>Salpingoecidae</taxon>
        <taxon>Monosiga</taxon>
    </lineage>
</organism>
<gene>
    <name evidence="2" type="ORF">MONBRDRAFT_30484</name>
</gene>
<dbReference type="Proteomes" id="UP000001357">
    <property type="component" value="Unassembled WGS sequence"/>
</dbReference>
<keyword evidence="3" id="KW-1185">Reference proteome</keyword>
<evidence type="ECO:0000313" key="2">
    <source>
        <dbReference type="EMBL" id="EDQ84200.1"/>
    </source>
</evidence>